<accession>A0A9D9J0B4</accession>
<reference evidence="1" key="1">
    <citation type="submission" date="2020-10" db="EMBL/GenBank/DDBJ databases">
        <authorList>
            <person name="Gilroy R."/>
        </authorList>
    </citation>
    <scope>NUCLEOTIDE SEQUENCE</scope>
    <source>
        <strain evidence="1">B3-1481</strain>
    </source>
</reference>
<dbReference type="EMBL" id="JADILW010000104">
    <property type="protein sequence ID" value="MBO8480823.1"/>
    <property type="molecule type" value="Genomic_DNA"/>
</dbReference>
<dbReference type="InterPro" id="IPR016181">
    <property type="entry name" value="Acyl_CoA_acyltransferase"/>
</dbReference>
<protein>
    <submittedName>
        <fullName evidence="1">N-acetyltransferase</fullName>
    </submittedName>
</protein>
<dbReference type="PANTHER" id="PTHR41368">
    <property type="entry name" value="PROTEIN YGHO"/>
    <property type="match status" value="1"/>
</dbReference>
<dbReference type="SUPFAM" id="SSF55729">
    <property type="entry name" value="Acyl-CoA N-acyltransferases (Nat)"/>
    <property type="match status" value="1"/>
</dbReference>
<comment type="caution">
    <text evidence="1">The sequence shown here is derived from an EMBL/GenBank/DDBJ whole genome shotgun (WGS) entry which is preliminary data.</text>
</comment>
<gene>
    <name evidence="1" type="ORF">IAB76_06945</name>
</gene>
<reference evidence="1" key="2">
    <citation type="journal article" date="2021" name="PeerJ">
        <title>Extensive microbial diversity within the chicken gut microbiome revealed by metagenomics and culture.</title>
        <authorList>
            <person name="Gilroy R."/>
            <person name="Ravi A."/>
            <person name="Getino M."/>
            <person name="Pursley I."/>
            <person name="Horton D.L."/>
            <person name="Alikhan N.F."/>
            <person name="Baker D."/>
            <person name="Gharbi K."/>
            <person name="Hall N."/>
            <person name="Watson M."/>
            <person name="Adriaenssens E.M."/>
            <person name="Foster-Nyarko E."/>
            <person name="Jarju S."/>
            <person name="Secka A."/>
            <person name="Antonio M."/>
            <person name="Oren A."/>
            <person name="Chaudhuri R.R."/>
            <person name="La Ragione R."/>
            <person name="Hildebrand F."/>
            <person name="Pallen M.J."/>
        </authorList>
    </citation>
    <scope>NUCLEOTIDE SEQUENCE</scope>
    <source>
        <strain evidence="1">B3-1481</strain>
    </source>
</reference>
<dbReference type="AlphaFoldDB" id="A0A9D9J0B4"/>
<dbReference type="Proteomes" id="UP000823769">
    <property type="component" value="Unassembled WGS sequence"/>
</dbReference>
<evidence type="ECO:0000313" key="2">
    <source>
        <dbReference type="Proteomes" id="UP000823769"/>
    </source>
</evidence>
<evidence type="ECO:0000313" key="1">
    <source>
        <dbReference type="EMBL" id="MBO8480823.1"/>
    </source>
</evidence>
<proteinExistence type="predicted"/>
<sequence>MSIEIKEVRTRRQLRKFVNFPEKLYKDNPYYVPPLVFDQMDTLDQKKGAAQEFCDSKLYLAYKDGELAGRVAAIVNHLANKQWDHKEVRFGWYDFIDDPEVARALMDKVEEFGRQYGMESVVGPLGFTDFDPEGLLVEGFDRLSTMALIYNHPYYVKYIEDMGFTKDADWIEFKMEIPEKLPDRIDRICNIIQERNNVHLRQITRRIVREEDYGHKIFKAINECYKNLYNFTVLPDHMAEKYLDFYLSILDLRYISVVENDKNELVAFGISMPSIVRALQKSRGKLFPFGWWWVLRSLFWKREEGVELLLVGVLPEYQNSGINSLIQADMFRKYAEFGVKWAETNAILETNTKNQGQFKDYNPECKKRRRSYIKPLEY</sequence>
<organism evidence="1 2">
    <name type="scientific">Candidatus Cryptobacteroides avistercoris</name>
    <dbReference type="NCBI Taxonomy" id="2840758"/>
    <lineage>
        <taxon>Bacteria</taxon>
        <taxon>Pseudomonadati</taxon>
        <taxon>Bacteroidota</taxon>
        <taxon>Bacteroidia</taxon>
        <taxon>Bacteroidales</taxon>
        <taxon>Candidatus Cryptobacteroides</taxon>
    </lineage>
</organism>
<name>A0A9D9J0B4_9BACT</name>
<dbReference type="InterPro" id="IPR039968">
    <property type="entry name" value="BcerS-like"/>
</dbReference>
<dbReference type="PANTHER" id="PTHR41368:SF1">
    <property type="entry name" value="PROTEIN YGHO"/>
    <property type="match status" value="1"/>
</dbReference>
<dbReference type="Gene3D" id="3.40.630.30">
    <property type="match status" value="1"/>
</dbReference>